<keyword evidence="7" id="KW-1185">Reference proteome</keyword>
<evidence type="ECO:0000313" key="8">
    <source>
        <dbReference type="RefSeq" id="XP_048134594.1"/>
    </source>
</evidence>
<dbReference type="GO" id="GO:0004860">
    <property type="term" value="F:protein kinase inhibitor activity"/>
    <property type="evidence" value="ECO:0007669"/>
    <property type="project" value="UniProtKB-KW"/>
</dbReference>
<dbReference type="InterPro" id="IPR044275">
    <property type="entry name" value="KRP"/>
</dbReference>
<reference evidence="8" key="1">
    <citation type="submission" date="2025-08" db="UniProtKB">
        <authorList>
            <consortium name="RefSeq"/>
        </authorList>
    </citation>
    <scope>IDENTIFICATION</scope>
    <source>
        <tissue evidence="8">Leaf</tissue>
    </source>
</reference>
<comment type="similarity">
    <text evidence="2">Belongs to the CDI family. ICK/KRP subfamily.</text>
</comment>
<dbReference type="InterPro" id="IPR044898">
    <property type="entry name" value="CDI_dom_sf"/>
</dbReference>
<evidence type="ECO:0000256" key="4">
    <source>
        <dbReference type="ARBA" id="ARBA00023306"/>
    </source>
</evidence>
<comment type="subcellular location">
    <subcellularLocation>
        <location evidence="1">Nucleus</location>
        <location evidence="1">Nucleoplasm</location>
    </subcellularLocation>
</comment>
<protein>
    <submittedName>
        <fullName evidence="8">Cyclin-dependent kinase inhibitor 7-like isoform X2</fullName>
    </submittedName>
</protein>
<evidence type="ECO:0000313" key="7">
    <source>
        <dbReference type="Proteomes" id="UP000827889"/>
    </source>
</evidence>
<organism evidence="7 8">
    <name type="scientific">Rhodamnia argentea</name>
    <dbReference type="NCBI Taxonomy" id="178133"/>
    <lineage>
        <taxon>Eukaryota</taxon>
        <taxon>Viridiplantae</taxon>
        <taxon>Streptophyta</taxon>
        <taxon>Embryophyta</taxon>
        <taxon>Tracheophyta</taxon>
        <taxon>Spermatophyta</taxon>
        <taxon>Magnoliopsida</taxon>
        <taxon>eudicotyledons</taxon>
        <taxon>Gunneridae</taxon>
        <taxon>Pentapetalae</taxon>
        <taxon>rosids</taxon>
        <taxon>malvids</taxon>
        <taxon>Myrtales</taxon>
        <taxon>Myrtaceae</taxon>
        <taxon>Myrtoideae</taxon>
        <taxon>Myrteae</taxon>
        <taxon>Australasian group</taxon>
        <taxon>Rhodamnia</taxon>
    </lineage>
</organism>
<gene>
    <name evidence="8" type="primary">LOC115737195</name>
</gene>
<sequence>MEDHRSTRQLTEASSPTASKRGRLAFVLGELFELRPEEREGEPPLLLPCKDSSEKISVPSESGEIVSRDFASSSSSGPLETPRSSARSDEESSDIVKEKFDVVVADQQVQSQAKSFETEASTCNSYFSRETTPSSHVAAKSVSERRPPAADMPSRAELESFFSAAETREQQRFTEKYNYDVVMDVPLEGRYGWIPKP</sequence>
<evidence type="ECO:0000256" key="2">
    <source>
        <dbReference type="ARBA" id="ARBA00010274"/>
    </source>
</evidence>
<name>A0ABM3HDC0_9MYRT</name>
<feature type="compositionally biased region" description="Polar residues" evidence="5">
    <location>
        <begin position="8"/>
        <end position="18"/>
    </location>
</feature>
<dbReference type="PANTHER" id="PTHR46776">
    <property type="entry name" value="CYCLIN-DEPENDENT KINASE INHIBITOR 4-RELATED"/>
    <property type="match status" value="1"/>
</dbReference>
<evidence type="ECO:0000256" key="5">
    <source>
        <dbReference type="SAM" id="MobiDB-lite"/>
    </source>
</evidence>
<dbReference type="Pfam" id="PF02234">
    <property type="entry name" value="CDI"/>
    <property type="match status" value="1"/>
</dbReference>
<keyword evidence="3 8" id="KW-0649">Protein kinase inhibitor</keyword>
<dbReference type="InterPro" id="IPR003175">
    <property type="entry name" value="CDI_dom"/>
</dbReference>
<evidence type="ECO:0000259" key="6">
    <source>
        <dbReference type="Pfam" id="PF02234"/>
    </source>
</evidence>
<dbReference type="Proteomes" id="UP000827889">
    <property type="component" value="Chromosome 5"/>
</dbReference>
<feature type="domain" description="Cyclin-dependent kinase inhibitor" evidence="6">
    <location>
        <begin position="152"/>
        <end position="193"/>
    </location>
</feature>
<dbReference type="RefSeq" id="XP_048134594.1">
    <property type="nucleotide sequence ID" value="XM_048278637.1"/>
</dbReference>
<accession>A0ABM3HDC0</accession>
<evidence type="ECO:0000256" key="1">
    <source>
        <dbReference type="ARBA" id="ARBA00004642"/>
    </source>
</evidence>
<dbReference type="GeneID" id="115737195"/>
<proteinExistence type="inferred from homology"/>
<dbReference type="Gene3D" id="4.10.365.10">
    <property type="entry name" value="p27"/>
    <property type="match status" value="1"/>
</dbReference>
<feature type="region of interest" description="Disordered" evidence="5">
    <location>
        <begin position="35"/>
        <end position="93"/>
    </location>
</feature>
<keyword evidence="4" id="KW-0131">Cell cycle</keyword>
<evidence type="ECO:0000256" key="3">
    <source>
        <dbReference type="ARBA" id="ARBA00023013"/>
    </source>
</evidence>
<feature type="region of interest" description="Disordered" evidence="5">
    <location>
        <begin position="1"/>
        <end position="21"/>
    </location>
</feature>